<reference evidence="3" key="2">
    <citation type="submission" date="2018-02" db="UniProtKB">
        <authorList>
            <consortium name="EnsemblPlants"/>
        </authorList>
    </citation>
    <scope>IDENTIFICATION</scope>
    <source>
        <strain evidence="3">Williams 82</strain>
    </source>
</reference>
<dbReference type="PANTHER" id="PTHR31343:SF5">
    <property type="entry name" value="DUF789 FAMILY PROTEIN"/>
    <property type="match status" value="1"/>
</dbReference>
<reference evidence="2" key="3">
    <citation type="submission" date="2018-07" db="EMBL/GenBank/DDBJ databases">
        <title>WGS assembly of Glycine max.</title>
        <authorList>
            <person name="Schmutz J."/>
            <person name="Cannon S."/>
            <person name="Schlueter J."/>
            <person name="Ma J."/>
            <person name="Mitros T."/>
            <person name="Nelson W."/>
            <person name="Hyten D."/>
            <person name="Song Q."/>
            <person name="Thelen J."/>
            <person name="Cheng J."/>
            <person name="Xu D."/>
            <person name="Hellsten U."/>
            <person name="May G."/>
            <person name="Yu Y."/>
            <person name="Sakurai T."/>
            <person name="Umezawa T."/>
            <person name="Bhattacharyya M."/>
            <person name="Sandhu D."/>
            <person name="Valliyodan B."/>
            <person name="Lindquist E."/>
            <person name="Peto M."/>
            <person name="Grant D."/>
            <person name="Shu S."/>
            <person name="Goodstein D."/>
            <person name="Barry K."/>
            <person name="Futrell-Griggs M."/>
            <person name="Abernathy B."/>
            <person name="Du J."/>
            <person name="Tian Z."/>
            <person name="Zhu L."/>
            <person name="Gill N."/>
            <person name="Joshi T."/>
            <person name="Libault M."/>
            <person name="Sethuraman A."/>
            <person name="Zhang X."/>
            <person name="Shinozaki K."/>
            <person name="Nguyen H."/>
            <person name="Wing R."/>
            <person name="Cregan P."/>
            <person name="Specht J."/>
            <person name="Grimwood J."/>
            <person name="Rokhsar D."/>
            <person name="Stacey G."/>
            <person name="Shoemaker R."/>
            <person name="Jackson S."/>
        </authorList>
    </citation>
    <scope>NUCLEOTIDE SEQUENCE</scope>
    <source>
        <tissue evidence="2">Callus</tissue>
    </source>
</reference>
<dbReference type="EnsemblPlants" id="KRH48553">
    <property type="protein sequence ID" value="KRH48553"/>
    <property type="gene ID" value="GLYMA_07G096400"/>
</dbReference>
<evidence type="ECO:0000313" key="3">
    <source>
        <dbReference type="EnsemblPlants" id="KRH48553"/>
    </source>
</evidence>
<evidence type="ECO:0000313" key="2">
    <source>
        <dbReference type="EMBL" id="KRH48553.1"/>
    </source>
</evidence>
<gene>
    <name evidence="2" type="ORF">GLYMA_07G096400</name>
</gene>
<dbReference type="EMBL" id="CM000840">
    <property type="protein sequence ID" value="KRH48553.1"/>
    <property type="molecule type" value="Genomic_DNA"/>
</dbReference>
<keyword evidence="4" id="KW-1185">Reference proteome</keyword>
<name>A0A0R0J7S1_SOYBN</name>
<dbReference type="InParanoid" id="A0A0R0J7S1"/>
<protein>
    <submittedName>
        <fullName evidence="2 3">Uncharacterized protein</fullName>
    </submittedName>
</protein>
<sequence length="332" mass="37611">MLGTALQFGGVRGDDRLYIPVKARKNQNQRKPVQREKSGGETESTDSVSKRELAASENGNPNESSYSLNKPSSCPSVEPASNIDRFLESTTLSVTAQYLAKDIRLMNVPLVLDLRISVVQYYVPYLSAIQLYGQSDKKLNAKPRYWHFICTPVNCRDSSSEGNSDSEFGKRSELFIAQRNSQYHTGDASFEMSRLSVHDKHNNNTMQVGFSTDDSETWNPKDLLFEYFDHDPPYSREPFSDKILDLAHHYPSLKSLRICDLLPASWMCVAWYPIYRIPTGPTLKDLDAWFLTYHTLHTPLAGNHETLTLCLIGSGIVVLAYHDSSIEWAHFC</sequence>
<dbReference type="Proteomes" id="UP000008827">
    <property type="component" value="Chromosome 7"/>
</dbReference>
<dbReference type="Gramene" id="KRH48553">
    <property type="protein sequence ID" value="KRH48553"/>
    <property type="gene ID" value="GLYMA_07G096400"/>
</dbReference>
<evidence type="ECO:0000313" key="4">
    <source>
        <dbReference type="Proteomes" id="UP000008827"/>
    </source>
</evidence>
<organism evidence="2">
    <name type="scientific">Glycine max</name>
    <name type="common">Soybean</name>
    <name type="synonym">Glycine hispida</name>
    <dbReference type="NCBI Taxonomy" id="3847"/>
    <lineage>
        <taxon>Eukaryota</taxon>
        <taxon>Viridiplantae</taxon>
        <taxon>Streptophyta</taxon>
        <taxon>Embryophyta</taxon>
        <taxon>Tracheophyta</taxon>
        <taxon>Spermatophyta</taxon>
        <taxon>Magnoliopsida</taxon>
        <taxon>eudicotyledons</taxon>
        <taxon>Gunneridae</taxon>
        <taxon>Pentapetalae</taxon>
        <taxon>rosids</taxon>
        <taxon>fabids</taxon>
        <taxon>Fabales</taxon>
        <taxon>Fabaceae</taxon>
        <taxon>Papilionoideae</taxon>
        <taxon>50 kb inversion clade</taxon>
        <taxon>NPAAA clade</taxon>
        <taxon>indigoferoid/millettioid clade</taxon>
        <taxon>Phaseoleae</taxon>
        <taxon>Glycine</taxon>
        <taxon>Glycine subgen. Soja</taxon>
    </lineage>
</organism>
<dbReference type="Pfam" id="PF05623">
    <property type="entry name" value="DUF789"/>
    <property type="match status" value="1"/>
</dbReference>
<accession>A0A0R0J7S1</accession>
<dbReference type="AlphaFoldDB" id="A0A0R0J7S1"/>
<dbReference type="PaxDb" id="3847-GLYMA07G10771.1"/>
<feature type="compositionally biased region" description="Polar residues" evidence="1">
    <location>
        <begin position="57"/>
        <end position="74"/>
    </location>
</feature>
<dbReference type="InterPro" id="IPR008507">
    <property type="entry name" value="DUF789"/>
</dbReference>
<feature type="region of interest" description="Disordered" evidence="1">
    <location>
        <begin position="19"/>
        <end position="74"/>
    </location>
</feature>
<evidence type="ECO:0000256" key="1">
    <source>
        <dbReference type="SAM" id="MobiDB-lite"/>
    </source>
</evidence>
<dbReference type="PANTHER" id="PTHR31343">
    <property type="entry name" value="T15D22.8"/>
    <property type="match status" value="1"/>
</dbReference>
<reference evidence="2 3" key="1">
    <citation type="journal article" date="2010" name="Nature">
        <title>Genome sequence of the palaeopolyploid soybean.</title>
        <authorList>
            <person name="Schmutz J."/>
            <person name="Cannon S.B."/>
            <person name="Schlueter J."/>
            <person name="Ma J."/>
            <person name="Mitros T."/>
            <person name="Nelson W."/>
            <person name="Hyten D.L."/>
            <person name="Song Q."/>
            <person name="Thelen J.J."/>
            <person name="Cheng J."/>
            <person name="Xu D."/>
            <person name="Hellsten U."/>
            <person name="May G.D."/>
            <person name="Yu Y."/>
            <person name="Sakurai T."/>
            <person name="Umezawa T."/>
            <person name="Bhattacharyya M.K."/>
            <person name="Sandhu D."/>
            <person name="Valliyodan B."/>
            <person name="Lindquist E."/>
            <person name="Peto M."/>
            <person name="Grant D."/>
            <person name="Shu S."/>
            <person name="Goodstein D."/>
            <person name="Barry K."/>
            <person name="Futrell-Griggs M."/>
            <person name="Abernathy B."/>
            <person name="Du J."/>
            <person name="Tian Z."/>
            <person name="Zhu L."/>
            <person name="Gill N."/>
            <person name="Joshi T."/>
            <person name="Libault M."/>
            <person name="Sethuraman A."/>
            <person name="Zhang X.-C."/>
            <person name="Shinozaki K."/>
            <person name="Nguyen H.T."/>
            <person name="Wing R.A."/>
            <person name="Cregan P."/>
            <person name="Specht J."/>
            <person name="Grimwood J."/>
            <person name="Rokhsar D."/>
            <person name="Stacey G."/>
            <person name="Shoemaker R.C."/>
            <person name="Jackson S.A."/>
        </authorList>
    </citation>
    <scope>NUCLEOTIDE SEQUENCE</scope>
    <source>
        <strain evidence="3">cv. Williams 82</strain>
        <tissue evidence="2">Callus</tissue>
    </source>
</reference>
<proteinExistence type="predicted"/>